<feature type="transmembrane region" description="Helical" evidence="13">
    <location>
        <begin position="388"/>
        <end position="411"/>
    </location>
</feature>
<dbReference type="Pfam" id="PF02386">
    <property type="entry name" value="TrkH"/>
    <property type="match status" value="1"/>
</dbReference>
<evidence type="ECO:0000256" key="13">
    <source>
        <dbReference type="SAM" id="Phobius"/>
    </source>
</evidence>
<reference evidence="14 15" key="1">
    <citation type="submission" date="2013-04" db="EMBL/GenBank/DDBJ databases">
        <title>The Genome Sequence of Treponema medium ATCC 700293.</title>
        <authorList>
            <consortium name="The Broad Institute Genomics Platform"/>
            <person name="Earl A."/>
            <person name="Ward D."/>
            <person name="Feldgarden M."/>
            <person name="Gevers D."/>
            <person name="Leonetti C."/>
            <person name="Blanton J.M."/>
            <person name="Dewhirst F.E."/>
            <person name="Izard J."/>
            <person name="Walker B."/>
            <person name="Young S."/>
            <person name="Zeng Q."/>
            <person name="Gargeya S."/>
            <person name="Fitzgerald M."/>
            <person name="Haas B."/>
            <person name="Abouelleil A."/>
            <person name="Allen A.W."/>
            <person name="Alvarado L."/>
            <person name="Arachchi H.M."/>
            <person name="Berlin A.M."/>
            <person name="Chapman S.B."/>
            <person name="Gainer-Dewar J."/>
            <person name="Goldberg J."/>
            <person name="Griggs A."/>
            <person name="Gujja S."/>
            <person name="Hansen M."/>
            <person name="Howarth C."/>
            <person name="Imamovic A."/>
            <person name="Ireland A."/>
            <person name="Larimer J."/>
            <person name="McCowan C."/>
            <person name="Murphy C."/>
            <person name="Pearson M."/>
            <person name="Poon T.W."/>
            <person name="Priest M."/>
            <person name="Roberts A."/>
            <person name="Saif S."/>
            <person name="Shea T."/>
            <person name="Sisk P."/>
            <person name="Sykes S."/>
            <person name="Wortman J."/>
            <person name="Nusbaum C."/>
            <person name="Birren B."/>
        </authorList>
    </citation>
    <scope>NUCLEOTIDE SEQUENCE [LARGE SCALE GENOMIC DNA]</scope>
    <source>
        <strain evidence="14 15">ATCC 700293</strain>
    </source>
</reference>
<keyword evidence="6" id="KW-0633">Potassium transport</keyword>
<comment type="similarity">
    <text evidence="2">Belongs to the TrkH potassium transport family.</text>
</comment>
<protein>
    <submittedName>
        <fullName evidence="14">TrkH family potassium uptake protein</fullName>
    </submittedName>
</protein>
<keyword evidence="3" id="KW-0813">Transport</keyword>
<keyword evidence="4" id="KW-1003">Cell membrane</keyword>
<evidence type="ECO:0000256" key="1">
    <source>
        <dbReference type="ARBA" id="ARBA00004429"/>
    </source>
</evidence>
<feature type="transmembrane region" description="Helical" evidence="13">
    <location>
        <begin position="182"/>
        <end position="207"/>
    </location>
</feature>
<feature type="transmembrane region" description="Helical" evidence="13">
    <location>
        <begin position="417"/>
        <end position="438"/>
    </location>
</feature>
<accession>A0AA87TFG0</accession>
<feature type="transmembrane region" description="Helical" evidence="13">
    <location>
        <begin position="235"/>
        <end position="258"/>
    </location>
</feature>
<feature type="binding site" evidence="12">
    <location>
        <position position="112"/>
    </location>
    <ligand>
        <name>K(+)</name>
        <dbReference type="ChEBI" id="CHEBI:29103"/>
    </ligand>
</feature>
<dbReference type="RefSeq" id="WP_016522211.1">
    <property type="nucleotide sequence ID" value="NZ_KE332517.1"/>
</dbReference>
<evidence type="ECO:0000256" key="12">
    <source>
        <dbReference type="PIRSR" id="PIRSR006247-1"/>
    </source>
</evidence>
<keyword evidence="5" id="KW-0997">Cell inner membrane</keyword>
<dbReference type="PIRSF" id="PIRSF006247">
    <property type="entry name" value="TrkH"/>
    <property type="match status" value="1"/>
</dbReference>
<evidence type="ECO:0000256" key="11">
    <source>
        <dbReference type="ARBA" id="ARBA00023136"/>
    </source>
</evidence>
<dbReference type="GO" id="GO:0015379">
    <property type="term" value="F:potassium:chloride symporter activity"/>
    <property type="evidence" value="ECO:0007669"/>
    <property type="project" value="InterPro"/>
</dbReference>
<feature type="transmembrane region" description="Helical" evidence="13">
    <location>
        <begin position="136"/>
        <end position="161"/>
    </location>
</feature>
<gene>
    <name evidence="14" type="ORF">HMPREF9195_00211</name>
</gene>
<feature type="transmembrane region" description="Helical" evidence="13">
    <location>
        <begin position="37"/>
        <end position="58"/>
    </location>
</feature>
<dbReference type="InterPro" id="IPR004772">
    <property type="entry name" value="TrkH"/>
</dbReference>
<dbReference type="PANTHER" id="PTHR32024:SF2">
    <property type="entry name" value="TRK SYSTEM POTASSIUM UPTAKE PROTEIN TRKG-RELATED"/>
    <property type="match status" value="1"/>
</dbReference>
<dbReference type="GO" id="GO:0046872">
    <property type="term" value="F:metal ion binding"/>
    <property type="evidence" value="ECO:0007669"/>
    <property type="project" value="UniProtKB-KW"/>
</dbReference>
<dbReference type="Proteomes" id="UP000014634">
    <property type="component" value="Unassembled WGS sequence"/>
</dbReference>
<evidence type="ECO:0000313" key="14">
    <source>
        <dbReference type="EMBL" id="EPF29511.1"/>
    </source>
</evidence>
<feature type="binding site" evidence="12">
    <location>
        <position position="111"/>
    </location>
    <ligand>
        <name>K(+)</name>
        <dbReference type="ChEBI" id="CHEBI:29103"/>
    </ligand>
</feature>
<keyword evidence="8 12" id="KW-0630">Potassium</keyword>
<feature type="transmembrane region" description="Helical" evidence="13">
    <location>
        <begin position="450"/>
        <end position="478"/>
    </location>
</feature>
<evidence type="ECO:0000256" key="5">
    <source>
        <dbReference type="ARBA" id="ARBA00022519"/>
    </source>
</evidence>
<keyword evidence="12" id="KW-0479">Metal-binding</keyword>
<comment type="caution">
    <text evidence="14">The sequence shown here is derived from an EMBL/GenBank/DDBJ whole genome shotgun (WGS) entry which is preliminary data.</text>
</comment>
<evidence type="ECO:0000256" key="3">
    <source>
        <dbReference type="ARBA" id="ARBA00022448"/>
    </source>
</evidence>
<keyword evidence="9 13" id="KW-1133">Transmembrane helix</keyword>
<keyword evidence="10" id="KW-0406">Ion transport</keyword>
<feature type="binding site" evidence="12">
    <location>
        <position position="220"/>
    </location>
    <ligand>
        <name>K(+)</name>
        <dbReference type="ChEBI" id="CHEBI:29103"/>
    </ligand>
</feature>
<dbReference type="GO" id="GO:0005886">
    <property type="term" value="C:plasma membrane"/>
    <property type="evidence" value="ECO:0007669"/>
    <property type="project" value="UniProtKB-SubCell"/>
</dbReference>
<evidence type="ECO:0000256" key="9">
    <source>
        <dbReference type="ARBA" id="ARBA00022989"/>
    </source>
</evidence>
<evidence type="ECO:0000256" key="2">
    <source>
        <dbReference type="ARBA" id="ARBA00009137"/>
    </source>
</evidence>
<organism evidence="14 15">
    <name type="scientific">Treponema medium ATCC 700293</name>
    <dbReference type="NCBI Taxonomy" id="1125700"/>
    <lineage>
        <taxon>Bacteria</taxon>
        <taxon>Pseudomonadati</taxon>
        <taxon>Spirochaetota</taxon>
        <taxon>Spirochaetia</taxon>
        <taxon>Spirochaetales</taxon>
        <taxon>Treponemataceae</taxon>
        <taxon>Treponema</taxon>
    </lineage>
</organism>
<dbReference type="InterPro" id="IPR003445">
    <property type="entry name" value="Cat_transpt"/>
</dbReference>
<evidence type="ECO:0000256" key="8">
    <source>
        <dbReference type="ARBA" id="ARBA00022958"/>
    </source>
</evidence>
<sequence>MKFFQCLTIIFIILSIVAGSFLIPVSVAVYMHEWNMLSAFFIPMAVLWTITLLLFIKTKRQPIRLTVREGILLVSSAWLGAGLLGAVPFMLSGFVPHFSDAFFESVSGFTTTGASALQNIESYPMALRVWRTQMHWLGGMGIVALTVALFPLLGVGGFQLIKSETSGPDKGKVTAKITHTAKALWFIYLGMTVLQIILLCIAGMPFLEAMCHSFSTLGTGGFSTQNTSIGYYNSAAIEIICTVFMFLAGVNFSLYFHLFTGKPEEFFRNSELRAYIRIAFCAGVGVALVLVPIYGIAAAFRHSFFHVASIMTTTGFSTVNYCAWPAFAQALLFLLMFVGGCSGSTAGGIKVIRWVILRKQALNEMQRLLHPHGVFSIQLNRRPGRKDVVYSVAGFIFVYFVCLLVTFLAAALTGADILTGIAAALTLVGNIGAAFGRIGSGGDFSFFPHWAKVLFSFSMLAGRLELYTIVILCVPAFWRR</sequence>
<dbReference type="EMBL" id="ATFE01000003">
    <property type="protein sequence ID" value="EPF29511.1"/>
    <property type="molecule type" value="Genomic_DNA"/>
</dbReference>
<evidence type="ECO:0000256" key="10">
    <source>
        <dbReference type="ARBA" id="ARBA00023065"/>
    </source>
</evidence>
<evidence type="ECO:0000256" key="4">
    <source>
        <dbReference type="ARBA" id="ARBA00022475"/>
    </source>
</evidence>
<evidence type="ECO:0000256" key="6">
    <source>
        <dbReference type="ARBA" id="ARBA00022538"/>
    </source>
</evidence>
<feature type="transmembrane region" description="Helical" evidence="13">
    <location>
        <begin position="70"/>
        <end position="91"/>
    </location>
</feature>
<evidence type="ECO:0000313" key="15">
    <source>
        <dbReference type="Proteomes" id="UP000014634"/>
    </source>
</evidence>
<name>A0AA87TFG0_TREMD</name>
<proteinExistence type="inferred from homology"/>
<dbReference type="AlphaFoldDB" id="A0AA87TFG0"/>
<dbReference type="PANTHER" id="PTHR32024">
    <property type="entry name" value="TRK SYSTEM POTASSIUM UPTAKE PROTEIN TRKG-RELATED"/>
    <property type="match status" value="1"/>
</dbReference>
<feature type="transmembrane region" description="Helical" evidence="13">
    <location>
        <begin position="278"/>
        <end position="300"/>
    </location>
</feature>
<feature type="binding site" evidence="12">
    <location>
        <position position="313"/>
    </location>
    <ligand>
        <name>K(+)</name>
        <dbReference type="ChEBI" id="CHEBI:29103"/>
    </ligand>
</feature>
<feature type="transmembrane region" description="Helical" evidence="13">
    <location>
        <begin position="7"/>
        <end position="31"/>
    </location>
</feature>
<evidence type="ECO:0000256" key="7">
    <source>
        <dbReference type="ARBA" id="ARBA00022692"/>
    </source>
</evidence>
<feature type="binding site" evidence="12">
    <location>
        <position position="430"/>
    </location>
    <ligand>
        <name>K(+)</name>
        <dbReference type="ChEBI" id="CHEBI:29103"/>
    </ligand>
</feature>
<comment type="subcellular location">
    <subcellularLocation>
        <location evidence="1">Cell inner membrane</location>
        <topology evidence="1">Multi-pass membrane protein</topology>
    </subcellularLocation>
</comment>
<feature type="transmembrane region" description="Helical" evidence="13">
    <location>
        <begin position="326"/>
        <end position="349"/>
    </location>
</feature>
<keyword evidence="11 13" id="KW-0472">Membrane</keyword>
<feature type="binding site" evidence="12">
    <location>
        <position position="314"/>
    </location>
    <ligand>
        <name>K(+)</name>
        <dbReference type="ChEBI" id="CHEBI:29103"/>
    </ligand>
</feature>
<keyword evidence="7 13" id="KW-0812">Transmembrane</keyword>